<feature type="transmembrane region" description="Helical" evidence="6">
    <location>
        <begin position="407"/>
        <end position="428"/>
    </location>
</feature>
<gene>
    <name evidence="7" type="ORF">SG35_027445</name>
</gene>
<keyword evidence="5 6" id="KW-0472">Membrane</keyword>
<reference evidence="7 8" key="1">
    <citation type="journal article" date="2015" name="Genome Announc.">
        <title>Draft Genome Sequences of Marine Isolates of Thalassomonas viridans and Thalassomonas actiniarum.</title>
        <authorList>
            <person name="Olonade I."/>
            <person name="van Zyl L.J."/>
            <person name="Trindade M."/>
        </authorList>
    </citation>
    <scope>NUCLEOTIDE SEQUENCE [LARGE SCALE GENOMIC DNA]</scope>
    <source>
        <strain evidence="7 8">A5K-106</strain>
    </source>
</reference>
<sequence>MHKQLFTLAIPMILSNITVPLLGLVDTAVIGHLDQAYFLGGSTVGAMLITAITWLCGFLRMSTTGLSAQAYGALDKQQGLIILMRGVLVALLIAAVVLIFQGFYLDIALSLAGGSEQVQFYARQYSEIRIWGLPAALANLVILGWLLGNHQAKTVMVLLIVTNLINLVLDLVFVLGLGWQVRGVALATLVAEYSGLTLGLVVIIRSKFSGLKLVLRGENWFRLLTRRVALMEYFKLNRDILIRTLCLEICFIFITFQGARLGDEIVAANAILMNFLLLISFGLDGIANAAEVMVGKAKGAGDDIKLKLVVNISLVWSGLFALAYSLAFLIGGQYFITLISDIPSVVTQANLYFSWIILLPLLSCWCYLYDGVYIGLMQARAMRNSMLIATFACFFPMWWLLQGYGNHGLWAAFSVFMLMRGLTLAWHFHIAGAGKVMPEK</sequence>
<evidence type="ECO:0000256" key="1">
    <source>
        <dbReference type="ARBA" id="ARBA00004141"/>
    </source>
</evidence>
<feature type="transmembrane region" description="Helical" evidence="6">
    <location>
        <begin position="184"/>
        <end position="204"/>
    </location>
</feature>
<dbReference type="AlphaFoldDB" id="A0AAF0C5Z7"/>
<dbReference type="Proteomes" id="UP000032568">
    <property type="component" value="Chromosome"/>
</dbReference>
<dbReference type="PANTHER" id="PTHR42893:SF46">
    <property type="entry name" value="PROTEIN DETOXIFICATION 44, CHLOROPLASTIC"/>
    <property type="match status" value="1"/>
</dbReference>
<feature type="transmembrane region" description="Helical" evidence="6">
    <location>
        <begin position="5"/>
        <end position="25"/>
    </location>
</feature>
<evidence type="ECO:0000256" key="6">
    <source>
        <dbReference type="SAM" id="Phobius"/>
    </source>
</evidence>
<comment type="subcellular location">
    <subcellularLocation>
        <location evidence="1">Membrane</location>
        <topology evidence="1">Multi-pass membrane protein</topology>
    </subcellularLocation>
</comment>
<reference evidence="7 8" key="2">
    <citation type="journal article" date="2022" name="Mar. Drugs">
        <title>Bioassay-Guided Fractionation Leads to the Detection of Cholic Acid Generated by the Rare Thalassomonas sp.</title>
        <authorList>
            <person name="Pheiffer F."/>
            <person name="Schneider Y.K."/>
            <person name="Hansen E.H."/>
            <person name="Andersen J.H."/>
            <person name="Isaksson J."/>
            <person name="Busche T."/>
            <person name="R C."/>
            <person name="Kalinowski J."/>
            <person name="Zyl L.V."/>
            <person name="Trindade M."/>
        </authorList>
    </citation>
    <scope>NUCLEOTIDE SEQUENCE [LARGE SCALE GENOMIC DNA]</scope>
    <source>
        <strain evidence="7 8">A5K-106</strain>
    </source>
</reference>
<dbReference type="KEGG" id="tact:SG35_027445"/>
<keyword evidence="3 6" id="KW-0812">Transmembrane</keyword>
<dbReference type="EMBL" id="CP059735">
    <property type="protein sequence ID" value="WDE02053.1"/>
    <property type="molecule type" value="Genomic_DNA"/>
</dbReference>
<feature type="transmembrane region" description="Helical" evidence="6">
    <location>
        <begin position="351"/>
        <end position="369"/>
    </location>
</feature>
<dbReference type="InterPro" id="IPR002528">
    <property type="entry name" value="MATE_fam"/>
</dbReference>
<feature type="transmembrane region" description="Helical" evidence="6">
    <location>
        <begin position="80"/>
        <end position="104"/>
    </location>
</feature>
<dbReference type="Pfam" id="PF01554">
    <property type="entry name" value="MatE"/>
    <property type="match status" value="2"/>
</dbReference>
<feature type="transmembrane region" description="Helical" evidence="6">
    <location>
        <begin position="155"/>
        <end position="178"/>
    </location>
</feature>
<dbReference type="GO" id="GO:0015297">
    <property type="term" value="F:antiporter activity"/>
    <property type="evidence" value="ECO:0007669"/>
    <property type="project" value="InterPro"/>
</dbReference>
<proteinExistence type="inferred from homology"/>
<comment type="similarity">
    <text evidence="2">Belongs to the multi antimicrobial extrusion (MATE) (TC 2.A.66.1) family.</text>
</comment>
<evidence type="ECO:0000313" key="8">
    <source>
        <dbReference type="Proteomes" id="UP000032568"/>
    </source>
</evidence>
<feature type="transmembrane region" description="Helical" evidence="6">
    <location>
        <begin position="308"/>
        <end position="331"/>
    </location>
</feature>
<keyword evidence="4 6" id="KW-1133">Transmembrane helix</keyword>
<evidence type="ECO:0000313" key="7">
    <source>
        <dbReference type="EMBL" id="WDE02053.1"/>
    </source>
</evidence>
<feature type="transmembrane region" description="Helical" evidence="6">
    <location>
        <begin position="381"/>
        <end position="401"/>
    </location>
</feature>
<dbReference type="PANTHER" id="PTHR42893">
    <property type="entry name" value="PROTEIN DETOXIFICATION 44, CHLOROPLASTIC-RELATED"/>
    <property type="match status" value="1"/>
</dbReference>
<protein>
    <submittedName>
        <fullName evidence="7">MATE family efflux transporter</fullName>
    </submittedName>
</protein>
<dbReference type="GO" id="GO:0042910">
    <property type="term" value="F:xenobiotic transmembrane transporter activity"/>
    <property type="evidence" value="ECO:0007669"/>
    <property type="project" value="InterPro"/>
</dbReference>
<name>A0AAF0C5Z7_9GAMM</name>
<feature type="transmembrane region" description="Helical" evidence="6">
    <location>
        <begin position="240"/>
        <end position="259"/>
    </location>
</feature>
<evidence type="ECO:0000256" key="4">
    <source>
        <dbReference type="ARBA" id="ARBA00022989"/>
    </source>
</evidence>
<dbReference type="CDD" id="cd13136">
    <property type="entry name" value="MATE_DinF_like"/>
    <property type="match status" value="1"/>
</dbReference>
<dbReference type="GO" id="GO:0005886">
    <property type="term" value="C:plasma membrane"/>
    <property type="evidence" value="ECO:0007669"/>
    <property type="project" value="TreeGrafter"/>
</dbReference>
<feature type="transmembrane region" description="Helical" evidence="6">
    <location>
        <begin position="128"/>
        <end position="148"/>
    </location>
</feature>
<organism evidence="7 8">
    <name type="scientific">Thalassomonas actiniarum</name>
    <dbReference type="NCBI Taxonomy" id="485447"/>
    <lineage>
        <taxon>Bacteria</taxon>
        <taxon>Pseudomonadati</taxon>
        <taxon>Pseudomonadota</taxon>
        <taxon>Gammaproteobacteria</taxon>
        <taxon>Alteromonadales</taxon>
        <taxon>Colwelliaceae</taxon>
        <taxon>Thalassomonas</taxon>
    </lineage>
</organism>
<evidence type="ECO:0000256" key="5">
    <source>
        <dbReference type="ARBA" id="ARBA00023136"/>
    </source>
</evidence>
<feature type="transmembrane region" description="Helical" evidence="6">
    <location>
        <begin position="265"/>
        <end position="287"/>
    </location>
</feature>
<evidence type="ECO:0000256" key="2">
    <source>
        <dbReference type="ARBA" id="ARBA00010199"/>
    </source>
</evidence>
<feature type="transmembrane region" description="Helical" evidence="6">
    <location>
        <begin position="37"/>
        <end position="59"/>
    </location>
</feature>
<accession>A0AAF0C5Z7</accession>
<evidence type="ECO:0000256" key="3">
    <source>
        <dbReference type="ARBA" id="ARBA00022692"/>
    </source>
</evidence>
<dbReference type="InterPro" id="IPR044644">
    <property type="entry name" value="DinF-like"/>
</dbReference>
<keyword evidence="8" id="KW-1185">Reference proteome</keyword>
<dbReference type="NCBIfam" id="TIGR00797">
    <property type="entry name" value="matE"/>
    <property type="match status" value="1"/>
</dbReference>